<organism evidence="2 3">
    <name type="scientific">Novipirellula rosea</name>
    <dbReference type="NCBI Taxonomy" id="1031540"/>
    <lineage>
        <taxon>Bacteria</taxon>
        <taxon>Pseudomonadati</taxon>
        <taxon>Planctomycetota</taxon>
        <taxon>Planctomycetia</taxon>
        <taxon>Pirellulales</taxon>
        <taxon>Pirellulaceae</taxon>
        <taxon>Novipirellula</taxon>
    </lineage>
</organism>
<keyword evidence="3" id="KW-1185">Reference proteome</keyword>
<evidence type="ECO:0000313" key="3">
    <source>
        <dbReference type="Proteomes" id="UP001500840"/>
    </source>
</evidence>
<dbReference type="EMBL" id="BAABGA010000120">
    <property type="protein sequence ID" value="GAA4472025.1"/>
    <property type="molecule type" value="Genomic_DNA"/>
</dbReference>
<proteinExistence type="predicted"/>
<accession>A0ABP8NUZ0</accession>
<reference evidence="3" key="1">
    <citation type="journal article" date="2019" name="Int. J. Syst. Evol. Microbiol.">
        <title>The Global Catalogue of Microorganisms (GCM) 10K type strain sequencing project: providing services to taxonomists for standard genome sequencing and annotation.</title>
        <authorList>
            <consortium name="The Broad Institute Genomics Platform"/>
            <consortium name="The Broad Institute Genome Sequencing Center for Infectious Disease"/>
            <person name="Wu L."/>
            <person name="Ma J."/>
        </authorList>
    </citation>
    <scope>NUCLEOTIDE SEQUENCE [LARGE SCALE GENOMIC DNA]</scope>
    <source>
        <strain evidence="3">JCM 17759</strain>
    </source>
</reference>
<comment type="caution">
    <text evidence="2">The sequence shown here is derived from an EMBL/GenBank/DDBJ whole genome shotgun (WGS) entry which is preliminary data.</text>
</comment>
<feature type="region of interest" description="Disordered" evidence="1">
    <location>
        <begin position="51"/>
        <end position="73"/>
    </location>
</feature>
<evidence type="ECO:0000256" key="1">
    <source>
        <dbReference type="SAM" id="MobiDB-lite"/>
    </source>
</evidence>
<gene>
    <name evidence="2" type="ORF">GCM10023156_67650</name>
</gene>
<name>A0ABP8NUZ0_9BACT</name>
<sequence>MGVAEHGGVCVARVARNRTAGGDGFRSRPMQRIVKDDVWFNDSAPKDSSATFVVKQDKGSSKTKVPGLKFVQS</sequence>
<protein>
    <submittedName>
        <fullName evidence="2">Uncharacterized protein</fullName>
    </submittedName>
</protein>
<evidence type="ECO:0000313" key="2">
    <source>
        <dbReference type="EMBL" id="GAA4472025.1"/>
    </source>
</evidence>
<dbReference type="Proteomes" id="UP001500840">
    <property type="component" value="Unassembled WGS sequence"/>
</dbReference>